<dbReference type="PANTHER" id="PTHR30621:SF0">
    <property type="entry name" value="BIFUNCTIONAL GLUTAMINE SYNTHETASE ADENYLYLTRANSFERASE_ADENYLYL-REMOVING ENZYME"/>
    <property type="match status" value="1"/>
</dbReference>
<dbReference type="CDD" id="cd05401">
    <property type="entry name" value="NT_GlnE_GlnD_like"/>
    <property type="match status" value="2"/>
</dbReference>
<evidence type="ECO:0000256" key="3">
    <source>
        <dbReference type="ARBA" id="ARBA00022741"/>
    </source>
</evidence>
<dbReference type="STRING" id="195913.SAMN04488004_106170"/>
<evidence type="ECO:0000259" key="7">
    <source>
        <dbReference type="Pfam" id="PF03710"/>
    </source>
</evidence>
<sequence length="923" mass="99033">MTLADRITHHPRPFDPDRAGDAIATAPWAAGPLRDLIGGTAGCSPYLSGLIAQQSDWLQGAVDDPEAALAQTLADIPQIPFADLGPGLRQTKARVALLTALCDLGGVWPLETVTQALTDLAAAAVDACIVPLVAAEITRGKLPGMTADDAASAAGMTVLAMGKQGAGELNYSSDIDLICLFDDDRFEPEDTATARAAFVRVTRRMCALLSDNTEDGYVFRTDLRLRPDASVMPVCLSMTAAERYYESVGRTWERAAYIKAAPCAGDLAAGQRFLDSLTPFVWRKHLDFAAIQDAHDMRLRIRDHKGLGGKLILEGHNMKLGRGGIREIEFFTQTRQLIAGGRDKSLRVRGTLQGLDRLAAADWIARDVQQQLTDHYTAHRTVEHRLQMINDAQTHSLPSDDAGFDRLAAMMDMDTADLRRDLTQRLEQVHTLTEGFFAPGSAAPAAPADWGQDITSRWPDYPALRSDRAVQIFRRLRPGILARLAEAAKPDEALINFDAFLAGLPAGVQLFSLFEASPALTQLIVDICATAPALAQYLSRNAGVLDAVIGGDFFAPWPGAEALTQGLSEAMSVTDDFETALNTARRWAREWHFRIGVHHLRGLIDAPAAGQHYADLAQAVIAAIWPIVCADFARRHGPLPGQGAVVLGMGSLGAGRLNAQSDVDLIVIYDADVWGNSDGPRPLPVRSYYARLTQALVTALQAPMADGKLYEVDMRLRPSGKQGPVATSWSAFRDYQQDEAWTWEHLALTRARPIAGAPMLIAGVEAFRHTLMNAKGKGGTVQTDVADMRARLASAKPAQGNWDAKMGPGRLMDVELAAQTAALVTGSDLRDVPGQIAAGVAGGWLSAAQGDALAQAAQLFWQLQATGRLLTGGVLDPDALGEGGRRLVLRETGFETMDALEHAMTQISAAADAAISARLGAGS</sequence>
<evidence type="ECO:0000256" key="6">
    <source>
        <dbReference type="ARBA" id="ARBA00023268"/>
    </source>
</evidence>
<keyword evidence="5" id="KW-0460">Magnesium</keyword>
<protein>
    <submittedName>
        <fullName evidence="9">Glutamate-ammonia-ligase adenylyltransferase</fullName>
    </submittedName>
</protein>
<dbReference type="Gene3D" id="3.30.460.10">
    <property type="entry name" value="Beta Polymerase, domain 2"/>
    <property type="match status" value="2"/>
</dbReference>
<dbReference type="AlphaFoldDB" id="A0A1I4EBT2"/>
<gene>
    <name evidence="9" type="ORF">SAMN04488004_106170</name>
</gene>
<keyword evidence="6" id="KW-0511">Multifunctional enzyme</keyword>
<feature type="domain" description="Glutamate-ammonia ligase adenylyltransferase repeated" evidence="7">
    <location>
        <begin position="43"/>
        <end position="274"/>
    </location>
</feature>
<dbReference type="GO" id="GO:0005829">
    <property type="term" value="C:cytosol"/>
    <property type="evidence" value="ECO:0007669"/>
    <property type="project" value="TreeGrafter"/>
</dbReference>
<evidence type="ECO:0000256" key="5">
    <source>
        <dbReference type="ARBA" id="ARBA00022842"/>
    </source>
</evidence>
<evidence type="ECO:0000259" key="8">
    <source>
        <dbReference type="Pfam" id="PF08335"/>
    </source>
</evidence>
<dbReference type="InterPro" id="IPR013546">
    <property type="entry name" value="PII_UdlTrfase/GS_AdlTrfase"/>
</dbReference>
<dbReference type="GO" id="GO:0008882">
    <property type="term" value="F:[glutamate-ammonia-ligase] adenylyltransferase activity"/>
    <property type="evidence" value="ECO:0007669"/>
    <property type="project" value="InterPro"/>
</dbReference>
<dbReference type="OrthoDB" id="9759366at2"/>
<accession>A0A1I4EBT2</accession>
<organism evidence="9 10">
    <name type="scientific">Loktanella salsilacus</name>
    <dbReference type="NCBI Taxonomy" id="195913"/>
    <lineage>
        <taxon>Bacteria</taxon>
        <taxon>Pseudomonadati</taxon>
        <taxon>Pseudomonadota</taxon>
        <taxon>Alphaproteobacteria</taxon>
        <taxon>Rhodobacterales</taxon>
        <taxon>Roseobacteraceae</taxon>
        <taxon>Loktanella</taxon>
    </lineage>
</organism>
<evidence type="ECO:0000256" key="2">
    <source>
        <dbReference type="ARBA" id="ARBA00022695"/>
    </source>
</evidence>
<dbReference type="Proteomes" id="UP000199550">
    <property type="component" value="Unassembled WGS sequence"/>
</dbReference>
<evidence type="ECO:0000313" key="9">
    <source>
        <dbReference type="EMBL" id="SFL03202.1"/>
    </source>
</evidence>
<name>A0A1I4EBT2_9RHOB</name>
<dbReference type="GO" id="GO:0005524">
    <property type="term" value="F:ATP binding"/>
    <property type="evidence" value="ECO:0007669"/>
    <property type="project" value="UniProtKB-KW"/>
</dbReference>
<keyword evidence="3" id="KW-0547">Nucleotide-binding</keyword>
<evidence type="ECO:0000256" key="1">
    <source>
        <dbReference type="ARBA" id="ARBA00022679"/>
    </source>
</evidence>
<proteinExistence type="predicted"/>
<evidence type="ECO:0000313" key="10">
    <source>
        <dbReference type="Proteomes" id="UP000199550"/>
    </source>
</evidence>
<dbReference type="Pfam" id="PF08335">
    <property type="entry name" value="GlnD_UR_UTase"/>
    <property type="match status" value="1"/>
</dbReference>
<feature type="domain" description="Glutamate-ammonia ligase adenylyltransferase repeated" evidence="7">
    <location>
        <begin position="523"/>
        <end position="760"/>
    </location>
</feature>
<reference evidence="9 10" key="1">
    <citation type="submission" date="2016-10" db="EMBL/GenBank/DDBJ databases">
        <authorList>
            <person name="de Groot N.N."/>
        </authorList>
    </citation>
    <scope>NUCLEOTIDE SEQUENCE [LARGE SCALE GENOMIC DNA]</scope>
    <source>
        <strain evidence="9 10">DSM 16199</strain>
    </source>
</reference>
<dbReference type="InterPro" id="IPR023057">
    <property type="entry name" value="GlnE"/>
</dbReference>
<keyword evidence="10" id="KW-1185">Reference proteome</keyword>
<dbReference type="RefSeq" id="WP_090187772.1">
    <property type="nucleotide sequence ID" value="NZ_FOTF01000006.1"/>
</dbReference>
<dbReference type="InterPro" id="IPR043519">
    <property type="entry name" value="NT_sf"/>
</dbReference>
<dbReference type="Pfam" id="PF03710">
    <property type="entry name" value="GlnE"/>
    <property type="match status" value="2"/>
</dbReference>
<dbReference type="PANTHER" id="PTHR30621">
    <property type="entry name" value="GLUTAMINE SYNTHETASE ADENYLYLTRANSFERASE"/>
    <property type="match status" value="1"/>
</dbReference>
<keyword evidence="9" id="KW-0436">Ligase</keyword>
<keyword evidence="4" id="KW-0067">ATP-binding</keyword>
<keyword evidence="1 9" id="KW-0808">Transferase</keyword>
<dbReference type="GO" id="GO:0000820">
    <property type="term" value="P:regulation of glutamine family amino acid metabolic process"/>
    <property type="evidence" value="ECO:0007669"/>
    <property type="project" value="TreeGrafter"/>
</dbReference>
<keyword evidence="2 9" id="KW-0548">Nucleotidyltransferase</keyword>
<dbReference type="SUPFAM" id="SSF81593">
    <property type="entry name" value="Nucleotidyltransferase substrate binding subunit/domain"/>
    <property type="match status" value="2"/>
</dbReference>
<dbReference type="EMBL" id="FOTF01000006">
    <property type="protein sequence ID" value="SFL03202.1"/>
    <property type="molecule type" value="Genomic_DNA"/>
</dbReference>
<dbReference type="GO" id="GO:0016874">
    <property type="term" value="F:ligase activity"/>
    <property type="evidence" value="ECO:0007669"/>
    <property type="project" value="UniProtKB-KW"/>
</dbReference>
<dbReference type="InterPro" id="IPR005190">
    <property type="entry name" value="GlnE_rpt_dom"/>
</dbReference>
<dbReference type="SUPFAM" id="SSF81301">
    <property type="entry name" value="Nucleotidyltransferase"/>
    <property type="match status" value="2"/>
</dbReference>
<dbReference type="Gene3D" id="1.20.120.330">
    <property type="entry name" value="Nucleotidyltransferases domain 2"/>
    <property type="match status" value="2"/>
</dbReference>
<evidence type="ECO:0000256" key="4">
    <source>
        <dbReference type="ARBA" id="ARBA00022840"/>
    </source>
</evidence>
<feature type="domain" description="PII-uridylyltransferase/Glutamine-synthetase adenylyltransferase" evidence="8">
    <location>
        <begin position="303"/>
        <end position="437"/>
    </location>
</feature>